<dbReference type="HOGENOM" id="CLU_021036_0_0_6"/>
<dbReference type="EMBL" id="ATGI01000023">
    <property type="protein sequence ID" value="EPF73734.1"/>
    <property type="molecule type" value="Genomic_DNA"/>
</dbReference>
<sequence>MAKTSTMKNNFSSGELAPVLSTRTDIAQYGNGAKTLKNCIPLVEGGVRKRPGTLFRSIMAEARRLITFATTSKDSYLLILGAKSISVYDPRKHTIVIRLDTPYELEQVADIQYVHTRYVMYFTHPKHPVHMLQCSEDFTNWQFSELKYDVPPMDEVITTPNVALTPSGKDVGETISLSASSYPTWNAATTYFQDDRVIHLNSFWKALRDNVNSQPTLENDDWESVEGEQVDAFKPEHVGAIIHINGGYVRVTEFISFWQLKGEVIVELTAVVQAIAKSWVLKTAAFSDELGYPKCISFYKQRLVFGNTKKFPNKIWFSAVGVPTNFLETADDGDAFSVVSSSDQSHSIMFLVPTKGLVALTSGAEFLIGSDGVLAPASVQIDEHTTYGAYPLTRPCRVGNELLFVQRGGERLRALSYRYEVDGLVSPEVSALSRHIGQIHGGILEITYQQEPESLVWLTLADGKAASITFNREQEVVAWAQHDFGGKVKSVCSVPSELGSDLCFMLVERNGSIVLEEISFNAFTDCERSISLGKNENSFLASTVSELTSIEAYQIDGESQYSIGSTRSEDQIILDVSKGFAQTVHVGQPFEVEIVMFPPELSQVPLTSLSYKAKVLWMAFYFNKSQAPIFNGELLNLYKFDDNIFGAPKPFTGRHLEEGGTWADLYEMDLTITHNKPLPFHLQAVAIDLAINER</sequence>
<dbReference type="InterPro" id="IPR058003">
    <property type="entry name" value="Phage_gp12"/>
</dbReference>
<dbReference type="Pfam" id="PF25675">
    <property type="entry name" value="Phage_nozzle"/>
    <property type="match status" value="1"/>
</dbReference>
<name>S3NHE2_9GAMM</name>
<dbReference type="InterPro" id="IPR003610">
    <property type="entry name" value="CBM5/12"/>
</dbReference>
<dbReference type="STRING" id="632955.GCA_000829675_03255"/>
<evidence type="ECO:0000256" key="1">
    <source>
        <dbReference type="ARBA" id="ARBA00022801"/>
    </source>
</evidence>
<evidence type="ECO:0000313" key="4">
    <source>
        <dbReference type="Proteomes" id="UP000014568"/>
    </source>
</evidence>
<dbReference type="InterPro" id="IPR036573">
    <property type="entry name" value="CBM_sf_5/12"/>
</dbReference>
<keyword evidence="4" id="KW-1185">Reference proteome</keyword>
<dbReference type="AlphaFoldDB" id="S3NHE2"/>
<dbReference type="GO" id="GO:0030246">
    <property type="term" value="F:carbohydrate binding"/>
    <property type="evidence" value="ECO:0007669"/>
    <property type="project" value="InterPro"/>
</dbReference>
<dbReference type="OrthoDB" id="5438497at2"/>
<dbReference type="GO" id="GO:0005975">
    <property type="term" value="P:carbohydrate metabolic process"/>
    <property type="evidence" value="ECO:0007669"/>
    <property type="project" value="InterPro"/>
</dbReference>
<gene>
    <name evidence="3" type="ORF">F945_01893</name>
</gene>
<dbReference type="PATRIC" id="fig|421052.3.peg.1849"/>
<protein>
    <recommendedName>
        <fullName evidence="2">Chitin-binding type-3 domain-containing protein</fullName>
    </recommendedName>
</protein>
<reference evidence="3 4" key="1">
    <citation type="submission" date="2013-06" db="EMBL/GenBank/DDBJ databases">
        <title>The Genome Sequence of Acinetobacter rudis CIP 110305.</title>
        <authorList>
            <consortium name="The Broad Institute Genome Sequencing Platform"/>
            <consortium name="The Broad Institute Genome Sequencing Center for Infectious Disease"/>
            <person name="Cerqueira G."/>
            <person name="Feldgarden M."/>
            <person name="Courvalin P."/>
            <person name="Perichon B."/>
            <person name="Grillot-Courvalin C."/>
            <person name="Clermont D."/>
            <person name="Rocha E."/>
            <person name="Yoon E.-J."/>
            <person name="Nemec A."/>
            <person name="Young S.K."/>
            <person name="Zeng Q."/>
            <person name="Gargeya S."/>
            <person name="Fitzgerald M."/>
            <person name="Abouelleil A."/>
            <person name="Alvarado L."/>
            <person name="Berlin A.M."/>
            <person name="Chapman S.B."/>
            <person name="Dewar J."/>
            <person name="Goldberg J."/>
            <person name="Griggs A."/>
            <person name="Gujja S."/>
            <person name="Hansen M."/>
            <person name="Howarth C."/>
            <person name="Imamovic A."/>
            <person name="Larimer J."/>
            <person name="McCowan C."/>
            <person name="Murphy C."/>
            <person name="Pearson M."/>
            <person name="Priest M."/>
            <person name="Roberts A."/>
            <person name="Saif S."/>
            <person name="Shea T."/>
            <person name="Sykes S."/>
            <person name="Wortman J."/>
            <person name="Nusbaum C."/>
            <person name="Birren B."/>
        </authorList>
    </citation>
    <scope>NUCLEOTIDE SEQUENCE [LARGE SCALE GENOMIC DNA]</scope>
    <source>
        <strain evidence="3 4">CIP 110305</strain>
    </source>
</reference>
<feature type="domain" description="Chitin-binding type-3" evidence="2">
    <location>
        <begin position="182"/>
        <end position="225"/>
    </location>
</feature>
<proteinExistence type="predicted"/>
<evidence type="ECO:0000259" key="2">
    <source>
        <dbReference type="SMART" id="SM00495"/>
    </source>
</evidence>
<dbReference type="SUPFAM" id="SSF51055">
    <property type="entry name" value="Carbohydrate binding domain"/>
    <property type="match status" value="1"/>
</dbReference>
<comment type="caution">
    <text evidence="3">The sequence shown here is derived from an EMBL/GenBank/DDBJ whole genome shotgun (WGS) entry which is preliminary data.</text>
</comment>
<accession>S3NHE2</accession>
<evidence type="ECO:0000313" key="3">
    <source>
        <dbReference type="EMBL" id="EPF73734.1"/>
    </source>
</evidence>
<dbReference type="RefSeq" id="WP_016656300.1">
    <property type="nucleotide sequence ID" value="NZ_KE340353.1"/>
</dbReference>
<organism evidence="3 4">
    <name type="scientific">Acinetobacter rudis CIP 110305</name>
    <dbReference type="NCBI Taxonomy" id="421052"/>
    <lineage>
        <taxon>Bacteria</taxon>
        <taxon>Pseudomonadati</taxon>
        <taxon>Pseudomonadota</taxon>
        <taxon>Gammaproteobacteria</taxon>
        <taxon>Moraxellales</taxon>
        <taxon>Moraxellaceae</taxon>
        <taxon>Acinetobacter</taxon>
    </lineage>
</organism>
<keyword evidence="1" id="KW-0378">Hydrolase</keyword>
<dbReference type="GO" id="GO:0004553">
    <property type="term" value="F:hydrolase activity, hydrolyzing O-glycosyl compounds"/>
    <property type="evidence" value="ECO:0007669"/>
    <property type="project" value="InterPro"/>
</dbReference>
<dbReference type="SMART" id="SM00495">
    <property type="entry name" value="ChtBD3"/>
    <property type="match status" value="1"/>
</dbReference>
<dbReference type="Proteomes" id="UP000014568">
    <property type="component" value="Unassembled WGS sequence"/>
</dbReference>
<dbReference type="GO" id="GO:0005576">
    <property type="term" value="C:extracellular region"/>
    <property type="evidence" value="ECO:0007669"/>
    <property type="project" value="InterPro"/>
</dbReference>
<dbReference type="Gene3D" id="2.10.10.20">
    <property type="entry name" value="Carbohydrate-binding module superfamily 5/12"/>
    <property type="match status" value="1"/>
</dbReference>
<dbReference type="eggNOG" id="ENOG502Z8BQ">
    <property type="taxonomic scope" value="Bacteria"/>
</dbReference>